<dbReference type="EC" id="2.3.1.266" evidence="5"/>
<reference evidence="7" key="2">
    <citation type="journal article" date="2021" name="PeerJ">
        <title>Extensive microbial diversity within the chicken gut microbiome revealed by metagenomics and culture.</title>
        <authorList>
            <person name="Gilroy R."/>
            <person name="Ravi A."/>
            <person name="Getino M."/>
            <person name="Pursley I."/>
            <person name="Horton D.L."/>
            <person name="Alikhan N.F."/>
            <person name="Baker D."/>
            <person name="Gharbi K."/>
            <person name="Hall N."/>
            <person name="Watson M."/>
            <person name="Adriaenssens E.M."/>
            <person name="Foster-Nyarko E."/>
            <person name="Jarju S."/>
            <person name="Secka A."/>
            <person name="Antonio M."/>
            <person name="Oren A."/>
            <person name="Chaudhuri R.R."/>
            <person name="La Ragione R."/>
            <person name="Hildebrand F."/>
            <person name="Pallen M.J."/>
        </authorList>
    </citation>
    <scope>NUCLEOTIDE SEQUENCE</scope>
    <source>
        <strain evidence="7">ChiSjej4B22-8148</strain>
    </source>
</reference>
<proteinExistence type="inferred from homology"/>
<dbReference type="NCBIfam" id="TIGR01575">
    <property type="entry name" value="rimI"/>
    <property type="match status" value="1"/>
</dbReference>
<keyword evidence="3" id="KW-0808">Transferase</keyword>
<accession>A0A9D1DBH8</accession>
<dbReference type="GO" id="GO:0008999">
    <property type="term" value="F:protein-N-terminal-alanine acetyltransferase activity"/>
    <property type="evidence" value="ECO:0007669"/>
    <property type="project" value="UniProtKB-EC"/>
</dbReference>
<dbReference type="GO" id="GO:0005737">
    <property type="term" value="C:cytoplasm"/>
    <property type="evidence" value="ECO:0007669"/>
    <property type="project" value="UniProtKB-SubCell"/>
</dbReference>
<reference evidence="7" key="1">
    <citation type="submission" date="2020-10" db="EMBL/GenBank/DDBJ databases">
        <authorList>
            <person name="Gilroy R."/>
        </authorList>
    </citation>
    <scope>NUCLEOTIDE SEQUENCE</scope>
    <source>
        <strain evidence="7">ChiSjej4B22-8148</strain>
    </source>
</reference>
<comment type="subcellular location">
    <subcellularLocation>
        <location evidence="5">Cytoplasm</location>
    </subcellularLocation>
</comment>
<dbReference type="InterPro" id="IPR050680">
    <property type="entry name" value="YpeA/RimI_acetyltransf"/>
</dbReference>
<dbReference type="Proteomes" id="UP000886757">
    <property type="component" value="Unassembled WGS sequence"/>
</dbReference>
<dbReference type="Pfam" id="PF00583">
    <property type="entry name" value="Acetyltransf_1"/>
    <property type="match status" value="1"/>
</dbReference>
<organism evidence="7 8">
    <name type="scientific">Candidatus Choladousia intestinavium</name>
    <dbReference type="NCBI Taxonomy" id="2840727"/>
    <lineage>
        <taxon>Bacteria</taxon>
        <taxon>Bacillati</taxon>
        <taxon>Bacillota</taxon>
        <taxon>Clostridia</taxon>
        <taxon>Lachnospirales</taxon>
        <taxon>Lachnospiraceae</taxon>
        <taxon>Lachnospiraceae incertae sedis</taxon>
        <taxon>Candidatus Choladousia</taxon>
    </lineage>
</organism>
<dbReference type="InterPro" id="IPR006464">
    <property type="entry name" value="AcTrfase_RimI/Ard1"/>
</dbReference>
<evidence type="ECO:0000259" key="6">
    <source>
        <dbReference type="PROSITE" id="PS51186"/>
    </source>
</evidence>
<evidence type="ECO:0000256" key="5">
    <source>
        <dbReference type="RuleBase" id="RU363094"/>
    </source>
</evidence>
<gene>
    <name evidence="7" type="primary">rimI</name>
    <name evidence="7" type="ORF">IAB31_12725</name>
</gene>
<evidence type="ECO:0000256" key="3">
    <source>
        <dbReference type="ARBA" id="ARBA00022679"/>
    </source>
</evidence>
<dbReference type="CDD" id="cd04301">
    <property type="entry name" value="NAT_SF"/>
    <property type="match status" value="1"/>
</dbReference>
<dbReference type="PROSITE" id="PS51186">
    <property type="entry name" value="GNAT"/>
    <property type="match status" value="1"/>
</dbReference>
<comment type="caution">
    <text evidence="7">The sequence shown here is derived from an EMBL/GenBank/DDBJ whole genome shotgun (WGS) entry which is preliminary data.</text>
</comment>
<comment type="function">
    <text evidence="5">Acetylates the N-terminal alanine of ribosomal protein bS18.</text>
</comment>
<dbReference type="AlphaFoldDB" id="A0A9D1DBH8"/>
<evidence type="ECO:0000256" key="4">
    <source>
        <dbReference type="ARBA" id="ARBA00023315"/>
    </source>
</evidence>
<evidence type="ECO:0000313" key="7">
    <source>
        <dbReference type="EMBL" id="HIR14773.1"/>
    </source>
</evidence>
<dbReference type="EMBL" id="DVGK01000148">
    <property type="protein sequence ID" value="HIR14773.1"/>
    <property type="molecule type" value="Genomic_DNA"/>
</dbReference>
<keyword evidence="7" id="KW-0689">Ribosomal protein</keyword>
<feature type="domain" description="N-acetyltransferase" evidence="6">
    <location>
        <begin position="1"/>
        <end position="139"/>
    </location>
</feature>
<evidence type="ECO:0000256" key="1">
    <source>
        <dbReference type="ARBA" id="ARBA00005395"/>
    </source>
</evidence>
<comment type="catalytic activity">
    <reaction evidence="5">
        <text>N-terminal L-alanyl-[ribosomal protein bS18] + acetyl-CoA = N-terminal N(alpha)-acetyl-L-alanyl-[ribosomal protein bS18] + CoA + H(+)</text>
        <dbReference type="Rhea" id="RHEA:43756"/>
        <dbReference type="Rhea" id="RHEA-COMP:10676"/>
        <dbReference type="Rhea" id="RHEA-COMP:10677"/>
        <dbReference type="ChEBI" id="CHEBI:15378"/>
        <dbReference type="ChEBI" id="CHEBI:57287"/>
        <dbReference type="ChEBI" id="CHEBI:57288"/>
        <dbReference type="ChEBI" id="CHEBI:64718"/>
        <dbReference type="ChEBI" id="CHEBI:83683"/>
        <dbReference type="EC" id="2.3.1.266"/>
    </reaction>
</comment>
<protein>
    <recommendedName>
        <fullName evidence="5">[Ribosomal protein bS18]-alanine N-acetyltransferase</fullName>
        <ecNumber evidence="5">2.3.1.266</ecNumber>
    </recommendedName>
</protein>
<keyword evidence="7" id="KW-0687">Ribonucleoprotein</keyword>
<name>A0A9D1DBH8_9FIRM</name>
<keyword evidence="2 5" id="KW-0963">Cytoplasm</keyword>
<evidence type="ECO:0000313" key="8">
    <source>
        <dbReference type="Proteomes" id="UP000886757"/>
    </source>
</evidence>
<dbReference type="PANTHER" id="PTHR43420">
    <property type="entry name" value="ACETYLTRANSFERASE"/>
    <property type="match status" value="1"/>
</dbReference>
<dbReference type="InterPro" id="IPR016181">
    <property type="entry name" value="Acyl_CoA_acyltransferase"/>
</dbReference>
<dbReference type="InterPro" id="IPR000182">
    <property type="entry name" value="GNAT_dom"/>
</dbReference>
<evidence type="ECO:0000256" key="2">
    <source>
        <dbReference type="ARBA" id="ARBA00022490"/>
    </source>
</evidence>
<keyword evidence="4" id="KW-0012">Acyltransferase</keyword>
<dbReference type="SUPFAM" id="SSF55729">
    <property type="entry name" value="Acyl-CoA N-acyltransferases (Nat)"/>
    <property type="match status" value="1"/>
</dbReference>
<dbReference type="Gene3D" id="3.40.630.30">
    <property type="match status" value="1"/>
</dbReference>
<comment type="similarity">
    <text evidence="1 5">Belongs to the acetyltransferase family. RimI subfamily.</text>
</comment>
<dbReference type="GO" id="GO:0005840">
    <property type="term" value="C:ribosome"/>
    <property type="evidence" value="ECO:0007669"/>
    <property type="project" value="UniProtKB-KW"/>
</dbReference>
<dbReference type="PANTHER" id="PTHR43420:SF44">
    <property type="entry name" value="ACETYLTRANSFERASE YPEA"/>
    <property type="match status" value="1"/>
</dbReference>
<sequence>MQPAHAEAAAAIEKDLFGQPWTREGFLSSLANPDAFYLAAFEDEKLVGYCGFFQSFDEAEITNVAVAPSGQNKGIGRAMLKELIGQGRERGVERYILEVRVSNERAIHLYEKLGFLKVGVRRGFYEKPKEDALIMCLND</sequence>